<evidence type="ECO:0008006" key="5">
    <source>
        <dbReference type="Google" id="ProtNLM"/>
    </source>
</evidence>
<evidence type="ECO:0000256" key="1">
    <source>
        <dbReference type="ARBA" id="ARBA00008842"/>
    </source>
</evidence>
<dbReference type="EMBL" id="JAVFKY010000005">
    <property type="protein sequence ID" value="KAK5575690.1"/>
    <property type="molecule type" value="Genomic_DNA"/>
</dbReference>
<dbReference type="PANTHER" id="PTHR10972:SF78">
    <property type="entry name" value="OXYSTEROL-BINDING PROTEIN 1-RELATED"/>
    <property type="match status" value="1"/>
</dbReference>
<dbReference type="Pfam" id="PF01237">
    <property type="entry name" value="Oxysterol_BP"/>
    <property type="match status" value="1"/>
</dbReference>
<dbReference type="AlphaFoldDB" id="A0AAN7YWX3"/>
<protein>
    <recommendedName>
        <fullName evidence="5">Oxysterol-binding protein</fullName>
    </recommendedName>
</protein>
<name>A0AAN7YWX3_9MYCE</name>
<gene>
    <name evidence="3" type="ORF">RB653_006823</name>
</gene>
<dbReference type="Proteomes" id="UP001344447">
    <property type="component" value="Unassembled WGS sequence"/>
</dbReference>
<keyword evidence="4" id="KW-1185">Reference proteome</keyword>
<accession>A0AAN7YWX3</accession>
<dbReference type="SUPFAM" id="SSF144000">
    <property type="entry name" value="Oxysterol-binding protein-like"/>
    <property type="match status" value="1"/>
</dbReference>
<dbReference type="InterPro" id="IPR037239">
    <property type="entry name" value="OSBP_sf"/>
</dbReference>
<reference evidence="3 4" key="1">
    <citation type="submission" date="2023-11" db="EMBL/GenBank/DDBJ databases">
        <title>Dfirmibasis_genome.</title>
        <authorList>
            <person name="Edelbroek B."/>
            <person name="Kjellin J."/>
            <person name="Jerlstrom-Hultqvist J."/>
            <person name="Soderbom F."/>
        </authorList>
    </citation>
    <scope>NUCLEOTIDE SEQUENCE [LARGE SCALE GENOMIC DNA]</scope>
    <source>
        <strain evidence="3 4">TNS-C-14</strain>
    </source>
</reference>
<feature type="compositionally biased region" description="Basic and acidic residues" evidence="2">
    <location>
        <begin position="1"/>
        <end position="22"/>
    </location>
</feature>
<evidence type="ECO:0000313" key="3">
    <source>
        <dbReference type="EMBL" id="KAK5575690.1"/>
    </source>
</evidence>
<sequence length="382" mass="43394">MGKSDNKNIEKKSNEESYENKNKVPVTDKPGKLTQEEMDEIDNSSQSKVMLIASLAKKLGLGLGSDLSQVEYPSAFIAPYSTLNFFTTNFSNNFNILLRANKIENEIDRLLEVFKYSTTVHIIPEDCMKVPLNAVVGETQCSNFHTQDLNDPNNIIKDNYYISEQVSEVPPNVATCVYNKKEGVKALFNHESKIVFQITNVKSPTTGKKCVRFEKLNEEYDIEFPVLHSRFMRGFVEYCGEGHVKSNKSKPYITTNFLAKPLIGGHYNSYEAKVYNGVDSKPIFKINGQWDGDSKITDCKTNETKPFFKKGSNVSNYTPDILNTDSTNVWKSIIQSVAEGKSINLAREKSKIIDYQKTLDWKPSQFFLNDQIGAWEPNLFQE</sequence>
<dbReference type="InterPro" id="IPR000648">
    <property type="entry name" value="Oxysterol-bd"/>
</dbReference>
<proteinExistence type="inferred from homology"/>
<dbReference type="GO" id="GO:0016020">
    <property type="term" value="C:membrane"/>
    <property type="evidence" value="ECO:0007669"/>
    <property type="project" value="TreeGrafter"/>
</dbReference>
<dbReference type="GO" id="GO:0032934">
    <property type="term" value="F:sterol binding"/>
    <property type="evidence" value="ECO:0007669"/>
    <property type="project" value="TreeGrafter"/>
</dbReference>
<evidence type="ECO:0000313" key="4">
    <source>
        <dbReference type="Proteomes" id="UP001344447"/>
    </source>
</evidence>
<evidence type="ECO:0000256" key="2">
    <source>
        <dbReference type="SAM" id="MobiDB-lite"/>
    </source>
</evidence>
<dbReference type="FunFam" id="2.40.160.120:FF:000011">
    <property type="entry name" value="Oxysterol-binding protein-related protein 4C"/>
    <property type="match status" value="1"/>
</dbReference>
<comment type="caution">
    <text evidence="3">The sequence shown here is derived from an EMBL/GenBank/DDBJ whole genome shotgun (WGS) entry which is preliminary data.</text>
</comment>
<feature type="region of interest" description="Disordered" evidence="2">
    <location>
        <begin position="1"/>
        <end position="41"/>
    </location>
</feature>
<dbReference type="PANTHER" id="PTHR10972">
    <property type="entry name" value="OXYSTEROL-BINDING PROTEIN-RELATED"/>
    <property type="match status" value="1"/>
</dbReference>
<dbReference type="GO" id="GO:0005829">
    <property type="term" value="C:cytosol"/>
    <property type="evidence" value="ECO:0007669"/>
    <property type="project" value="TreeGrafter"/>
</dbReference>
<organism evidence="3 4">
    <name type="scientific">Dictyostelium firmibasis</name>
    <dbReference type="NCBI Taxonomy" id="79012"/>
    <lineage>
        <taxon>Eukaryota</taxon>
        <taxon>Amoebozoa</taxon>
        <taxon>Evosea</taxon>
        <taxon>Eumycetozoa</taxon>
        <taxon>Dictyostelia</taxon>
        <taxon>Dictyosteliales</taxon>
        <taxon>Dictyosteliaceae</taxon>
        <taxon>Dictyostelium</taxon>
    </lineage>
</organism>
<dbReference type="Gene3D" id="2.40.160.120">
    <property type="match status" value="1"/>
</dbReference>
<comment type="similarity">
    <text evidence="1">Belongs to the OSBP family.</text>
</comment>